<accession>A0ABW5GFU8</accession>
<name>A0ABW5GFU8_9PSEU</name>
<reference evidence="3" key="1">
    <citation type="journal article" date="2019" name="Int. J. Syst. Evol. Microbiol.">
        <title>The Global Catalogue of Microorganisms (GCM) 10K type strain sequencing project: providing services to taxonomists for standard genome sequencing and annotation.</title>
        <authorList>
            <consortium name="The Broad Institute Genomics Platform"/>
            <consortium name="The Broad Institute Genome Sequencing Center for Infectious Disease"/>
            <person name="Wu L."/>
            <person name="Ma J."/>
        </authorList>
    </citation>
    <scope>NUCLEOTIDE SEQUENCE [LARGE SCALE GENOMIC DNA]</scope>
    <source>
        <strain evidence="3">CGMCC 4.7643</strain>
    </source>
</reference>
<evidence type="ECO:0000313" key="3">
    <source>
        <dbReference type="Proteomes" id="UP001597419"/>
    </source>
</evidence>
<organism evidence="2 3">
    <name type="scientific">Amycolatopsis samaneae</name>
    <dbReference type="NCBI Taxonomy" id="664691"/>
    <lineage>
        <taxon>Bacteria</taxon>
        <taxon>Bacillati</taxon>
        <taxon>Actinomycetota</taxon>
        <taxon>Actinomycetes</taxon>
        <taxon>Pseudonocardiales</taxon>
        <taxon>Pseudonocardiaceae</taxon>
        <taxon>Amycolatopsis</taxon>
    </lineage>
</organism>
<gene>
    <name evidence="2" type="ORF">ACFSYJ_10210</name>
</gene>
<protein>
    <submittedName>
        <fullName evidence="2">DUF397 domain-containing protein</fullName>
    </submittedName>
</protein>
<dbReference type="RefSeq" id="WP_345386983.1">
    <property type="nucleotide sequence ID" value="NZ_BAABHG010000002.1"/>
</dbReference>
<evidence type="ECO:0000259" key="1">
    <source>
        <dbReference type="Pfam" id="PF04149"/>
    </source>
</evidence>
<evidence type="ECO:0000313" key="2">
    <source>
        <dbReference type="EMBL" id="MFD2458979.1"/>
    </source>
</evidence>
<dbReference type="EMBL" id="JBHUKU010000004">
    <property type="protein sequence ID" value="MFD2458979.1"/>
    <property type="molecule type" value="Genomic_DNA"/>
</dbReference>
<comment type="caution">
    <text evidence="2">The sequence shown here is derived from an EMBL/GenBank/DDBJ whole genome shotgun (WGS) entry which is preliminary data.</text>
</comment>
<keyword evidence="3" id="KW-1185">Reference proteome</keyword>
<dbReference type="InterPro" id="IPR007278">
    <property type="entry name" value="DUF397"/>
</dbReference>
<feature type="domain" description="DUF397" evidence="1">
    <location>
        <begin position="10"/>
        <end position="60"/>
    </location>
</feature>
<dbReference type="Pfam" id="PF04149">
    <property type="entry name" value="DUF397"/>
    <property type="match status" value="1"/>
</dbReference>
<dbReference type="Proteomes" id="UP001597419">
    <property type="component" value="Unassembled WGS sequence"/>
</dbReference>
<proteinExistence type="predicted"/>
<sequence>MSSYDLPGPHWFKSSYSNSTANCVEVAFGEVAVGVRDSKVPALPALTVPAAAWSAFVRELNH</sequence>